<proteinExistence type="predicted"/>
<gene>
    <name evidence="1" type="ORF">F2Q69_00060680</name>
</gene>
<accession>A0A8S9RC48</accession>
<organism evidence="1 2">
    <name type="scientific">Brassica cretica</name>
    <name type="common">Mustard</name>
    <dbReference type="NCBI Taxonomy" id="69181"/>
    <lineage>
        <taxon>Eukaryota</taxon>
        <taxon>Viridiplantae</taxon>
        <taxon>Streptophyta</taxon>
        <taxon>Embryophyta</taxon>
        <taxon>Tracheophyta</taxon>
        <taxon>Spermatophyta</taxon>
        <taxon>Magnoliopsida</taxon>
        <taxon>eudicotyledons</taxon>
        <taxon>Gunneridae</taxon>
        <taxon>Pentapetalae</taxon>
        <taxon>rosids</taxon>
        <taxon>malvids</taxon>
        <taxon>Brassicales</taxon>
        <taxon>Brassicaceae</taxon>
        <taxon>Brassiceae</taxon>
        <taxon>Brassica</taxon>
    </lineage>
</organism>
<dbReference type="PANTHER" id="PTHR31071:SF45">
    <property type="entry name" value="BRANCHLESS TRICHOME-LIKE PROTEIN"/>
    <property type="match status" value="1"/>
</dbReference>
<protein>
    <submittedName>
        <fullName evidence="1">Uncharacterized protein</fullName>
    </submittedName>
</protein>
<evidence type="ECO:0000313" key="1">
    <source>
        <dbReference type="EMBL" id="KAF3570339.1"/>
    </source>
</evidence>
<dbReference type="Proteomes" id="UP000712600">
    <property type="component" value="Unassembled WGS sequence"/>
</dbReference>
<dbReference type="PANTHER" id="PTHR31071">
    <property type="entry name" value="GB|AAF24581.1"/>
    <property type="match status" value="1"/>
</dbReference>
<dbReference type="AlphaFoldDB" id="A0A8S9RC48"/>
<evidence type="ECO:0000313" key="2">
    <source>
        <dbReference type="Proteomes" id="UP000712600"/>
    </source>
</evidence>
<dbReference type="InterPro" id="IPR043424">
    <property type="entry name" value="BLT-like"/>
</dbReference>
<name>A0A8S9RC48_BRACR</name>
<sequence length="71" mass="8817">MLDMECTETRLSRERDTLEVCEELVTRIDELKAETRRIWDEMEEERRMLQMAEMWREEKVRVRLRDAKLSL</sequence>
<reference evidence="1" key="1">
    <citation type="submission" date="2019-12" db="EMBL/GenBank/DDBJ databases">
        <title>Genome sequencing and annotation of Brassica cretica.</title>
        <authorList>
            <person name="Studholme D.J."/>
            <person name="Sarris P."/>
        </authorList>
    </citation>
    <scope>NUCLEOTIDE SEQUENCE</scope>
    <source>
        <strain evidence="1">PFS-109/04</strain>
        <tissue evidence="1">Leaf</tissue>
    </source>
</reference>
<comment type="caution">
    <text evidence="1">The sequence shown here is derived from an EMBL/GenBank/DDBJ whole genome shotgun (WGS) entry which is preliminary data.</text>
</comment>
<dbReference type="EMBL" id="QGKX02000095">
    <property type="protein sequence ID" value="KAF3570339.1"/>
    <property type="molecule type" value="Genomic_DNA"/>
</dbReference>